<dbReference type="PANTHER" id="PTHR46237:SF1">
    <property type="entry name" value="CYTOCHROME B5 REDUCTASE 4"/>
    <property type="match status" value="1"/>
</dbReference>
<dbReference type="InterPro" id="IPR001199">
    <property type="entry name" value="Cyt_B5-like_heme/steroid-bd"/>
</dbReference>
<dbReference type="Proteomes" id="UP000703661">
    <property type="component" value="Unassembled WGS sequence"/>
</dbReference>
<organism evidence="6 7">
    <name type="scientific">Entomortierella chlamydospora</name>
    <dbReference type="NCBI Taxonomy" id="101097"/>
    <lineage>
        <taxon>Eukaryota</taxon>
        <taxon>Fungi</taxon>
        <taxon>Fungi incertae sedis</taxon>
        <taxon>Mucoromycota</taxon>
        <taxon>Mortierellomycotina</taxon>
        <taxon>Mortierellomycetes</taxon>
        <taxon>Mortierellales</taxon>
        <taxon>Mortierellaceae</taxon>
        <taxon>Entomortierella</taxon>
    </lineage>
</organism>
<evidence type="ECO:0000256" key="2">
    <source>
        <dbReference type="ARBA" id="ARBA00022723"/>
    </source>
</evidence>
<dbReference type="Gene3D" id="3.10.120.10">
    <property type="entry name" value="Cytochrome b5-like heme/steroid binding domain"/>
    <property type="match status" value="1"/>
</dbReference>
<reference evidence="6" key="1">
    <citation type="journal article" date="2020" name="Fungal Divers.">
        <title>Resolving the Mortierellaceae phylogeny through synthesis of multi-gene phylogenetics and phylogenomics.</title>
        <authorList>
            <person name="Vandepol N."/>
            <person name="Liber J."/>
            <person name="Desiro A."/>
            <person name="Na H."/>
            <person name="Kennedy M."/>
            <person name="Barry K."/>
            <person name="Grigoriev I.V."/>
            <person name="Miller A.N."/>
            <person name="O'Donnell K."/>
            <person name="Stajich J.E."/>
            <person name="Bonito G."/>
        </authorList>
    </citation>
    <scope>NUCLEOTIDE SEQUENCE</scope>
    <source>
        <strain evidence="6">NRRL 2769</strain>
    </source>
</reference>
<name>A0A9P6T0C6_9FUNG</name>
<feature type="domain" description="Cytochrome b5 heme-binding" evidence="5">
    <location>
        <begin position="602"/>
        <end position="678"/>
    </location>
</feature>
<dbReference type="InterPro" id="IPR036047">
    <property type="entry name" value="F-box-like_dom_sf"/>
</dbReference>
<evidence type="ECO:0000256" key="3">
    <source>
        <dbReference type="ARBA" id="ARBA00023004"/>
    </source>
</evidence>
<dbReference type="Gene3D" id="3.80.10.10">
    <property type="entry name" value="Ribonuclease Inhibitor"/>
    <property type="match status" value="1"/>
</dbReference>
<evidence type="ECO:0000259" key="5">
    <source>
        <dbReference type="PROSITE" id="PS50255"/>
    </source>
</evidence>
<sequence length="689" mass="78510">MNFAKDSIAGSLPPEVIFYFGQYLQGSSLVSSLQVCRHWNQILSPYVWKSISKMQWHHPYFPLGTIFEDIYSDDGTNAVCPEIQLLQHLEWWSDLTISHKIDEAVELTEEFPFSCLELRHLEKLDLTIWEHDSDGLPPEKIYPLFQKLKELKLYGTWINFEDKDLSSLRHSPSSCFFQQNDASMTLNLRVPEGPSIRSSLLPLLNFPNLEKLKLYNDSSSRLRSRAWRELPRVIPALKKLRSLAICVFSLDHIKFLCAPSGYRQRHDDKDLPPSTTKDSNDSEQCLALPLLEDLEIDPYGFLEDCLEEDYKKYGECLFNILKTRHLLKRFIAEGRFLQPEDIFARPKMEEQDGWACKDLETLLIGFYLDLRSKVDHRERSKIVYRQIGELPKLRRLAIQGSERVLKFLEMMPDLEVLHIERDSREDHYKILPWLEEGYVYPAEADSANDVESNDQEHATETQPSNPYSAASNANNKRIIVQSPFPATLTVPSVSLNSLQPPTVTTEDSDQDTDNDSEVNLATPYLALPGNSSTPMMTLSTAEAPDEATPSFPAMNGPQRLAACSTDPKSKRRIKFALAPGHSPLDWARLTNSGANLRGVSTIGRFTLSDIKAHNKADDAWTVLNGKVYNITPYLPFHPGGEKELLRCAGRDGTKLFNLTHKWVNYEFMLKECQVGYLVSEAPSSYQLSA</sequence>
<dbReference type="InterPro" id="IPR032675">
    <property type="entry name" value="LRR_dom_sf"/>
</dbReference>
<dbReference type="SUPFAM" id="SSF55856">
    <property type="entry name" value="Cytochrome b5-like heme/steroid binding domain"/>
    <property type="match status" value="1"/>
</dbReference>
<dbReference type="GO" id="GO:0004128">
    <property type="term" value="F:cytochrome-b5 reductase activity, acting on NAD(P)H"/>
    <property type="evidence" value="ECO:0007669"/>
    <property type="project" value="TreeGrafter"/>
</dbReference>
<keyword evidence="1" id="KW-0349">Heme</keyword>
<feature type="region of interest" description="Disordered" evidence="4">
    <location>
        <begin position="446"/>
        <end position="470"/>
    </location>
</feature>
<dbReference type="GO" id="GO:0046872">
    <property type="term" value="F:metal ion binding"/>
    <property type="evidence" value="ECO:0007669"/>
    <property type="project" value="UniProtKB-KW"/>
</dbReference>
<dbReference type="InterPro" id="IPR001810">
    <property type="entry name" value="F-box_dom"/>
</dbReference>
<keyword evidence="3" id="KW-0408">Iron</keyword>
<dbReference type="PANTHER" id="PTHR46237">
    <property type="entry name" value="CYTOCHROME B5 REDUCTASE 4 FAMILY MEMBER"/>
    <property type="match status" value="1"/>
</dbReference>
<feature type="compositionally biased region" description="Acidic residues" evidence="4">
    <location>
        <begin position="506"/>
        <end position="516"/>
    </location>
</feature>
<keyword evidence="2" id="KW-0479">Metal-binding</keyword>
<accession>A0A9P6T0C6</accession>
<dbReference type="Pfam" id="PF00173">
    <property type="entry name" value="Cyt-b5"/>
    <property type="match status" value="1"/>
</dbReference>
<dbReference type="GO" id="GO:0020037">
    <property type="term" value="F:heme binding"/>
    <property type="evidence" value="ECO:0007669"/>
    <property type="project" value="InterPro"/>
</dbReference>
<dbReference type="InterPro" id="IPR036400">
    <property type="entry name" value="Cyt_B5-like_heme/steroid_sf"/>
</dbReference>
<keyword evidence="7" id="KW-1185">Reference proteome</keyword>
<dbReference type="PROSITE" id="PS00191">
    <property type="entry name" value="CYTOCHROME_B5_1"/>
    <property type="match status" value="1"/>
</dbReference>
<dbReference type="FunFam" id="3.10.120.10:FF:000001">
    <property type="entry name" value="Cytochrome b5 reductase 4"/>
    <property type="match status" value="1"/>
</dbReference>
<feature type="region of interest" description="Disordered" evidence="4">
    <location>
        <begin position="263"/>
        <end position="282"/>
    </location>
</feature>
<dbReference type="SUPFAM" id="SSF81383">
    <property type="entry name" value="F-box domain"/>
    <property type="match status" value="1"/>
</dbReference>
<comment type="caution">
    <text evidence="6">The sequence shown here is derived from an EMBL/GenBank/DDBJ whole genome shotgun (WGS) entry which is preliminary data.</text>
</comment>
<protein>
    <recommendedName>
        <fullName evidence="5">Cytochrome b5 heme-binding domain-containing protein</fullName>
    </recommendedName>
</protein>
<dbReference type="InterPro" id="IPR018506">
    <property type="entry name" value="Cyt_B5_heme-BS"/>
</dbReference>
<evidence type="ECO:0000256" key="1">
    <source>
        <dbReference type="ARBA" id="ARBA00022617"/>
    </source>
</evidence>
<dbReference type="GO" id="GO:0005737">
    <property type="term" value="C:cytoplasm"/>
    <property type="evidence" value="ECO:0007669"/>
    <property type="project" value="TreeGrafter"/>
</dbReference>
<evidence type="ECO:0000313" key="6">
    <source>
        <dbReference type="EMBL" id="KAG0014438.1"/>
    </source>
</evidence>
<dbReference type="Pfam" id="PF12937">
    <property type="entry name" value="F-box-like"/>
    <property type="match status" value="1"/>
</dbReference>
<dbReference type="InterPro" id="IPR051872">
    <property type="entry name" value="Cytochrome_b5/Flavoprotein_Rdt"/>
</dbReference>
<proteinExistence type="predicted"/>
<gene>
    <name evidence="6" type="ORF">BGZ80_010438</name>
</gene>
<evidence type="ECO:0000256" key="4">
    <source>
        <dbReference type="SAM" id="MobiDB-lite"/>
    </source>
</evidence>
<dbReference type="AlphaFoldDB" id="A0A9P6T0C6"/>
<evidence type="ECO:0000313" key="7">
    <source>
        <dbReference type="Proteomes" id="UP000703661"/>
    </source>
</evidence>
<dbReference type="Gene3D" id="1.20.1280.50">
    <property type="match status" value="1"/>
</dbReference>
<dbReference type="SUPFAM" id="SSF52047">
    <property type="entry name" value="RNI-like"/>
    <property type="match status" value="1"/>
</dbReference>
<dbReference type="EMBL" id="JAAAID010000726">
    <property type="protein sequence ID" value="KAG0014438.1"/>
    <property type="molecule type" value="Genomic_DNA"/>
</dbReference>
<dbReference type="SMART" id="SM01117">
    <property type="entry name" value="Cyt-b5"/>
    <property type="match status" value="1"/>
</dbReference>
<dbReference type="PROSITE" id="PS50255">
    <property type="entry name" value="CYTOCHROME_B5_2"/>
    <property type="match status" value="1"/>
</dbReference>
<feature type="compositionally biased region" description="Polar residues" evidence="4">
    <location>
        <begin position="491"/>
        <end position="505"/>
    </location>
</feature>
<feature type="region of interest" description="Disordered" evidence="4">
    <location>
        <begin position="491"/>
        <end position="516"/>
    </location>
</feature>